<dbReference type="NCBIfam" id="TIGR00696">
    <property type="entry name" value="wecG_tagA_cpsF"/>
    <property type="match status" value="1"/>
</dbReference>
<dbReference type="EMBL" id="LRDB01000003">
    <property type="protein sequence ID" value="KYG82592.1"/>
    <property type="molecule type" value="Genomic_DNA"/>
</dbReference>
<reference evidence="3 4" key="1">
    <citation type="submission" date="2016-01" db="EMBL/GenBank/DDBJ databases">
        <title>Genome sequencing of Roseivirga echinicomitans KMM 6058.</title>
        <authorList>
            <person name="Selvaratnam C."/>
            <person name="Thevarajoo S."/>
            <person name="Goh K.M."/>
            <person name="Ee R."/>
            <person name="Chan K.-G."/>
            <person name="Chong C.S."/>
        </authorList>
    </citation>
    <scope>NUCLEOTIDE SEQUENCE [LARGE SCALE GENOMIC DNA]</scope>
    <source>
        <strain evidence="3 4">KMM 6058</strain>
    </source>
</reference>
<evidence type="ECO:0000256" key="1">
    <source>
        <dbReference type="ARBA" id="ARBA00022676"/>
    </source>
</evidence>
<dbReference type="CDD" id="cd06533">
    <property type="entry name" value="Glyco_transf_WecG_TagA"/>
    <property type="match status" value="1"/>
</dbReference>
<comment type="caution">
    <text evidence="3">The sequence shown here is derived from an EMBL/GenBank/DDBJ whole genome shotgun (WGS) entry which is preliminary data.</text>
</comment>
<protein>
    <submittedName>
        <fullName evidence="3">Glycosyl transferase</fullName>
    </submittedName>
</protein>
<keyword evidence="4" id="KW-1185">Reference proteome</keyword>
<dbReference type="GO" id="GO:0016758">
    <property type="term" value="F:hexosyltransferase activity"/>
    <property type="evidence" value="ECO:0007669"/>
    <property type="project" value="TreeGrafter"/>
</dbReference>
<dbReference type="STRING" id="296218.AWN68_15195"/>
<dbReference type="Proteomes" id="UP000075615">
    <property type="component" value="Unassembled WGS sequence"/>
</dbReference>
<accession>A0A150XVD3</accession>
<evidence type="ECO:0000313" key="3">
    <source>
        <dbReference type="EMBL" id="KYG82592.1"/>
    </source>
</evidence>
<dbReference type="InterPro" id="IPR004629">
    <property type="entry name" value="WecG_TagA_CpsF"/>
</dbReference>
<proteinExistence type="predicted"/>
<gene>
    <name evidence="3" type="ORF">AWN68_15195</name>
</gene>
<name>A0A150XVD3_9BACT</name>
<evidence type="ECO:0000256" key="2">
    <source>
        <dbReference type="ARBA" id="ARBA00022679"/>
    </source>
</evidence>
<keyword evidence="1" id="KW-0328">Glycosyltransferase</keyword>
<keyword evidence="2 3" id="KW-0808">Transferase</keyword>
<organism evidence="3 4">
    <name type="scientific">Roseivirga echinicomitans</name>
    <dbReference type="NCBI Taxonomy" id="296218"/>
    <lineage>
        <taxon>Bacteria</taxon>
        <taxon>Pseudomonadati</taxon>
        <taxon>Bacteroidota</taxon>
        <taxon>Cytophagia</taxon>
        <taxon>Cytophagales</taxon>
        <taxon>Roseivirgaceae</taxon>
        <taxon>Roseivirga</taxon>
    </lineage>
</organism>
<evidence type="ECO:0000313" key="4">
    <source>
        <dbReference type="Proteomes" id="UP000075615"/>
    </source>
</evidence>
<dbReference type="PANTHER" id="PTHR34136">
    <property type="match status" value="1"/>
</dbReference>
<dbReference type="PANTHER" id="PTHR34136:SF1">
    <property type="entry name" value="UDP-N-ACETYL-D-MANNOSAMINURONIC ACID TRANSFERASE"/>
    <property type="match status" value="1"/>
</dbReference>
<dbReference type="OrthoDB" id="9771846at2"/>
<dbReference type="AlphaFoldDB" id="A0A150XVD3"/>
<sequence length="255" mass="29495">MSQPFKKYRLFVPEYANVDYELASEIIVENGIQRCSFGVSALAVHGLMTSITDSQLGQVINNIDLIVPDGQPVRWALNSFYKLGMQDRVYGPELTLWVLKKANEKSLKVYLYGSTERTLSKFQEFIERDYPSVDICGVHIDRFREATAEEDFEDVEKINSSGANIVLVGRGCPRQEYWVANHKGRVYAAMMAVGAAFDFHAGTVKQAPSWVQKNGLEWLYRLIQEPKRLAKRYFITNSHFIFKFIKHRYFLRRPY</sequence>
<dbReference type="RefSeq" id="WP_068412766.1">
    <property type="nucleotide sequence ID" value="NZ_LRDB01000003.1"/>
</dbReference>
<dbReference type="Pfam" id="PF03808">
    <property type="entry name" value="Glyco_tran_WecG"/>
    <property type="match status" value="1"/>
</dbReference>